<protein>
    <recommendedName>
        <fullName evidence="2">Helicase XPB/Ssl2 N-terminal domain-containing protein</fullName>
    </recommendedName>
</protein>
<sequence length="663" mass="74924">MNLAMSLERLPDSIRRLIVADPTITARYDQGEKLEEILSSREWAADWLRSNRGLPTTQVLRTILIGFASLPFELESALKLITEKTELTGAETRIAVVRLRRAGIVFAVRKAWGDQLLYIPTDNITLWQSFLLPVDGEPLKETDSDEISYCPTAFRLPLSLELLSVWQEIQRQPIAWTNKSPISRSIVNRLTDEMRLTSDELVCLSLVYPQQDRMPPQVALALDLGIHIKALKNEGNVIRISDSGIADWLTHLPESADRELLARIVIRYVSASPVMHLTFSALLTLMDSNWYPDNRLTILDGNEGAINDVLNLMQSFGWLERGDLRGQAVFRSKLRIGDYSNGKNQDIQDAGQWFVQPDGEILVPPETSLRQRWDLAEIAERVTADAIFVYRLTRSYCFQAFNAGHSEQSMIAFLENGSGAPLPESVTRSIGDWFAPLGKIRFQETVLLRMENSSVAAALLQDPDTAEMLGERISERDFVVMPSALKKLRSRLHQIGYPPSERRQTETGSPEGAESVAKKEGDTEGYTEPGWIYGRQRLSAFEADRSLPAVEELFPGMSSIPEAWLTKPRTYHSTTRKELIRRAIDWQASIQVERDGIVQTLVPKDIREDGARWEVVGEWRVIPNSSDFAPDDRRRSRQATVVGSEEIAEVMIMLPSLEELETH</sequence>
<dbReference type="AlphaFoldDB" id="A0A7Z2VIF9"/>
<dbReference type="KEGG" id="cheb:HH215_10050"/>
<gene>
    <name evidence="3" type="ORF">HH215_10050</name>
</gene>
<keyword evidence="4" id="KW-1185">Reference proteome</keyword>
<dbReference type="EMBL" id="CP051680">
    <property type="protein sequence ID" value="QJD83490.1"/>
    <property type="molecule type" value="Genomic_DNA"/>
</dbReference>
<proteinExistence type="predicted"/>
<dbReference type="Proteomes" id="UP000502248">
    <property type="component" value="Chromosome"/>
</dbReference>
<evidence type="ECO:0000256" key="1">
    <source>
        <dbReference type="SAM" id="MobiDB-lite"/>
    </source>
</evidence>
<evidence type="ECO:0000259" key="2">
    <source>
        <dbReference type="Pfam" id="PF13625"/>
    </source>
</evidence>
<organism evidence="3 4">
    <name type="scientific">Cohnella herbarum</name>
    <dbReference type="NCBI Taxonomy" id="2728023"/>
    <lineage>
        <taxon>Bacteria</taxon>
        <taxon>Bacillati</taxon>
        <taxon>Bacillota</taxon>
        <taxon>Bacilli</taxon>
        <taxon>Bacillales</taxon>
        <taxon>Paenibacillaceae</taxon>
        <taxon>Cohnella</taxon>
    </lineage>
</organism>
<name>A0A7Z2VIF9_9BACL</name>
<evidence type="ECO:0000313" key="3">
    <source>
        <dbReference type="EMBL" id="QJD83490.1"/>
    </source>
</evidence>
<dbReference type="RefSeq" id="WP_169279780.1">
    <property type="nucleotide sequence ID" value="NZ_CP051680.1"/>
</dbReference>
<reference evidence="3 4" key="1">
    <citation type="submission" date="2020-04" db="EMBL/GenBank/DDBJ databases">
        <title>Genome sequencing of novel species.</title>
        <authorList>
            <person name="Heo J."/>
            <person name="Kim S.-J."/>
            <person name="Kim J.-S."/>
            <person name="Hong S.-B."/>
            <person name="Kwon S.-W."/>
        </authorList>
    </citation>
    <scope>NUCLEOTIDE SEQUENCE [LARGE SCALE GENOMIC DNA]</scope>
    <source>
        <strain evidence="3 4">MFER-1</strain>
    </source>
</reference>
<accession>A0A7Z2VIF9</accession>
<feature type="domain" description="Helicase XPB/Ssl2 N-terminal" evidence="2">
    <location>
        <begin position="355"/>
        <end position="473"/>
    </location>
</feature>
<evidence type="ECO:0000313" key="4">
    <source>
        <dbReference type="Proteomes" id="UP000502248"/>
    </source>
</evidence>
<dbReference type="Pfam" id="PF13625">
    <property type="entry name" value="Helicase_C_3"/>
    <property type="match status" value="1"/>
</dbReference>
<dbReference type="InterPro" id="IPR032830">
    <property type="entry name" value="XPB/Ssl2_N"/>
</dbReference>
<feature type="region of interest" description="Disordered" evidence="1">
    <location>
        <begin position="495"/>
        <end position="528"/>
    </location>
</feature>